<keyword evidence="12" id="KW-1185">Reference proteome</keyword>
<evidence type="ECO:0000256" key="8">
    <source>
        <dbReference type="ARBA" id="ARBA00023136"/>
    </source>
</evidence>
<keyword evidence="3 9" id="KW-0813">Transport</keyword>
<comment type="subcellular location">
    <subcellularLocation>
        <location evidence="9">Cell membrane</location>
        <topology evidence="9">Multi-pass membrane protein</topology>
    </subcellularLocation>
    <subcellularLocation>
        <location evidence="1">Membrane</location>
        <topology evidence="1">Multi-pass membrane protein</topology>
    </subcellularLocation>
</comment>
<dbReference type="Pfam" id="PF00344">
    <property type="entry name" value="SecY"/>
    <property type="match status" value="1"/>
</dbReference>
<evidence type="ECO:0000256" key="3">
    <source>
        <dbReference type="ARBA" id="ARBA00022448"/>
    </source>
</evidence>
<dbReference type="PANTHER" id="PTHR10906">
    <property type="entry name" value="SECY/SEC61-ALPHA FAMILY MEMBER"/>
    <property type="match status" value="1"/>
</dbReference>
<dbReference type="HAMAP" id="MF_01465">
    <property type="entry name" value="SecY"/>
    <property type="match status" value="1"/>
</dbReference>
<evidence type="ECO:0000256" key="7">
    <source>
        <dbReference type="ARBA" id="ARBA00023010"/>
    </source>
</evidence>
<dbReference type="EMBL" id="CAWVOK010000026">
    <property type="protein sequence ID" value="CAK8163262.1"/>
    <property type="molecule type" value="Genomic_DNA"/>
</dbReference>
<dbReference type="InterPro" id="IPR002208">
    <property type="entry name" value="SecY/SEC61-alpha"/>
</dbReference>
<comment type="similarity">
    <text evidence="2 9 10">Belongs to the SecY/SEC61-alpha family.</text>
</comment>
<feature type="transmembrane region" description="Helical" evidence="9">
    <location>
        <begin position="127"/>
        <end position="146"/>
    </location>
</feature>
<feature type="transmembrane region" description="Helical" evidence="9">
    <location>
        <begin position="370"/>
        <end position="395"/>
    </location>
</feature>
<dbReference type="Gene3D" id="1.10.3370.10">
    <property type="entry name" value="SecY subunit domain"/>
    <property type="match status" value="1"/>
</dbReference>
<keyword evidence="6 9" id="KW-1133">Transmembrane helix</keyword>
<dbReference type="InterPro" id="IPR023201">
    <property type="entry name" value="SecY_dom_sf"/>
</dbReference>
<dbReference type="SUPFAM" id="SSF103491">
    <property type="entry name" value="Preprotein translocase SecY subunit"/>
    <property type="match status" value="1"/>
</dbReference>
<keyword evidence="5 9" id="KW-0653">Protein transport</keyword>
<dbReference type="PIRSF" id="PIRSF004557">
    <property type="entry name" value="SecY"/>
    <property type="match status" value="1"/>
</dbReference>
<dbReference type="PRINTS" id="PR00303">
    <property type="entry name" value="SECYTRNLCASE"/>
</dbReference>
<accession>A0ABP0ET98</accession>
<feature type="transmembrane region" description="Helical" evidence="9">
    <location>
        <begin position="343"/>
        <end position="364"/>
    </location>
</feature>
<feature type="transmembrane region" description="Helical" evidence="9">
    <location>
        <begin position="286"/>
        <end position="307"/>
    </location>
</feature>
<keyword evidence="7 9" id="KW-0811">Translocation</keyword>
<protein>
    <recommendedName>
        <fullName evidence="9">Protein translocase subunit SecY</fullName>
    </recommendedName>
</protein>
<comment type="function">
    <text evidence="9">The central subunit of the protein translocation channel SecYEG. Consists of two halves formed by TMs 1-5 and 6-10. These two domains form a lateral gate at the front which open onto the bilayer between TMs 2 and 7, and are clamped together by SecE at the back. The channel is closed by both a pore ring composed of hydrophobic SecY resides and a short helix (helix 2A) on the extracellular side of the membrane which forms a plug. The plug probably moves laterally to allow the channel to open. The ring and the pore may move independently.</text>
</comment>
<feature type="transmembrane region" description="Helical" evidence="9">
    <location>
        <begin position="244"/>
        <end position="266"/>
    </location>
</feature>
<organism evidence="11 12">
    <name type="scientific">Candidatus Xenohaliotis californiensis</name>
    <dbReference type="NCBI Taxonomy" id="84677"/>
    <lineage>
        <taxon>Bacteria</taxon>
        <taxon>Pseudomonadati</taxon>
        <taxon>Pseudomonadota</taxon>
        <taxon>Alphaproteobacteria</taxon>
        <taxon>Rickettsiales</taxon>
        <taxon>Anaplasmataceae</taxon>
        <taxon>Candidatus Xenohaliotis</taxon>
    </lineage>
</organism>
<sequence>MFDSQLSFLIRRILFTIFAILIYRIGIYIPLPYGSVLTEKMLSFFNMFNLFSGGTLSKGSIFSLNIMPYIVSSIVSQLFLSNSKNDDSSQSTSKNKFKIRLLTMCLAFLQASFLVFSSNIAFKIFSLPLIINLLTLVAGSLLLMWLGELITLHGIGNGISLIIFVGIVAEVPVVVMKNFKALSASAITLEQFLFSLSIVVCLIFFIVFIESSMRNIPVNYLKQKPGMKTLSGAKSYIPLRINTAGVIPPIFANAVLMFPLTILGFYHSKNTTISIITGLFAPGKFLYELLYILLIVFFCFFYTFIVFDPDKAAATIKKSGGVVFGYRPGVDTSAFLRAVVGKLTVIGAFYIVVICMSTEIMRIANMPSFIIGGTSLLIVVGVVIDTIAQMQVYLFSGQYGKISKKTGLRRRGG</sequence>
<dbReference type="PROSITE" id="PS00756">
    <property type="entry name" value="SECY_2"/>
    <property type="match status" value="1"/>
</dbReference>
<dbReference type="InterPro" id="IPR030659">
    <property type="entry name" value="SecY_CS"/>
</dbReference>
<comment type="caution">
    <text evidence="11">The sequence shown here is derived from an EMBL/GenBank/DDBJ whole genome shotgun (WGS) entry which is preliminary data.</text>
</comment>
<evidence type="ECO:0000256" key="5">
    <source>
        <dbReference type="ARBA" id="ARBA00022927"/>
    </source>
</evidence>
<feature type="transmembrane region" description="Helical" evidence="9">
    <location>
        <begin position="61"/>
        <end position="80"/>
    </location>
</feature>
<dbReference type="RefSeq" id="WP_338364310.1">
    <property type="nucleotide sequence ID" value="NZ_CAWVOK010000026.1"/>
</dbReference>
<keyword evidence="9" id="KW-1003">Cell membrane</keyword>
<dbReference type="Proteomes" id="UP001314181">
    <property type="component" value="Unassembled WGS sequence"/>
</dbReference>
<keyword evidence="8 9" id="KW-0472">Membrane</keyword>
<evidence type="ECO:0000256" key="9">
    <source>
        <dbReference type="HAMAP-Rule" id="MF_01465"/>
    </source>
</evidence>
<evidence type="ECO:0000256" key="10">
    <source>
        <dbReference type="RuleBase" id="RU004349"/>
    </source>
</evidence>
<comment type="subunit">
    <text evidence="9">Component of the Sec protein translocase complex. Heterotrimer consisting of SecY, SecE and SecG subunits. The heterotrimers can form oligomers, although 1 heterotrimer is thought to be able to translocate proteins. Interacts with the ribosome. Interacts with SecDF, and other proteins may be involved. Interacts with SecA.</text>
</comment>
<evidence type="ECO:0000313" key="12">
    <source>
        <dbReference type="Proteomes" id="UP001314181"/>
    </source>
</evidence>
<proteinExistence type="inferred from homology"/>
<evidence type="ECO:0000256" key="2">
    <source>
        <dbReference type="ARBA" id="ARBA00005751"/>
    </source>
</evidence>
<feature type="transmembrane region" description="Helical" evidence="9">
    <location>
        <begin position="191"/>
        <end position="209"/>
    </location>
</feature>
<evidence type="ECO:0000256" key="6">
    <source>
        <dbReference type="ARBA" id="ARBA00022989"/>
    </source>
</evidence>
<reference evidence="11 12" key="1">
    <citation type="submission" date="2024-01" db="EMBL/GenBank/DDBJ databases">
        <authorList>
            <person name="Kunselman E."/>
        </authorList>
    </citation>
    <scope>NUCLEOTIDE SEQUENCE [LARGE SCALE GENOMIC DNA]</scope>
    <source>
        <strain evidence="11">2 abalone samples</strain>
    </source>
</reference>
<gene>
    <name evidence="9 11" type="primary">secY</name>
    <name evidence="11" type="ORF">CAXC1_330022</name>
</gene>
<name>A0ABP0ET98_9RICK</name>
<evidence type="ECO:0000313" key="11">
    <source>
        <dbReference type="EMBL" id="CAK8163262.1"/>
    </source>
</evidence>
<dbReference type="InterPro" id="IPR026593">
    <property type="entry name" value="SecY"/>
</dbReference>
<evidence type="ECO:0000256" key="1">
    <source>
        <dbReference type="ARBA" id="ARBA00004141"/>
    </source>
</evidence>
<keyword evidence="4 9" id="KW-0812">Transmembrane</keyword>
<feature type="transmembrane region" description="Helical" evidence="9">
    <location>
        <begin position="101"/>
        <end position="121"/>
    </location>
</feature>
<dbReference type="NCBIfam" id="TIGR00967">
    <property type="entry name" value="3a0501s007"/>
    <property type="match status" value="1"/>
</dbReference>
<feature type="transmembrane region" description="Helical" evidence="9">
    <location>
        <begin position="158"/>
        <end position="179"/>
    </location>
</feature>
<feature type="transmembrane region" description="Helical" evidence="9">
    <location>
        <begin position="12"/>
        <end position="31"/>
    </location>
</feature>
<evidence type="ECO:0000256" key="4">
    <source>
        <dbReference type="ARBA" id="ARBA00022692"/>
    </source>
</evidence>